<dbReference type="Gene3D" id="2.40.100.10">
    <property type="entry name" value="Cyclophilin-like"/>
    <property type="match status" value="1"/>
</dbReference>
<dbReference type="PROSITE" id="PS50072">
    <property type="entry name" value="CSA_PPIASE_2"/>
    <property type="match status" value="1"/>
</dbReference>
<dbReference type="EC" id="5.2.1.8" evidence="4"/>
<keyword evidence="3 4" id="KW-0413">Isomerase</keyword>
<dbReference type="RefSeq" id="WP_310277431.1">
    <property type="nucleotide sequence ID" value="NZ_JAVDWR010000005.1"/>
</dbReference>
<keyword evidence="8" id="KW-1185">Reference proteome</keyword>
<gene>
    <name evidence="7" type="ORF">J2W69_001971</name>
</gene>
<evidence type="ECO:0000256" key="1">
    <source>
        <dbReference type="ARBA" id="ARBA00007365"/>
    </source>
</evidence>
<comment type="similarity">
    <text evidence="1 4">Belongs to the cyclophilin-type PPIase family.</text>
</comment>
<sequence>MMFKKTIVTTTLAAALVFTSQQAAATIVLVETNMGDFEINLFDQTTPKTVANFLTYVKAGTFDNSVFHRSLKDFVIQGGGQRYSGNNAAPFTEITPRGPVDNEPKLSNVRGTVAMAKKANNPNSATTHWFVNIKDNSSHLDKDNAGYTVFGVVTGTGMSVVDSINNLYVPGGAGVFREAPLRNYSATDLANNVPVTAANIVTIERITIINDSPTTAANLNPKPNTLAGQDNDSSSGGGSMGSALLLALAGLAFWRRRKV</sequence>
<dbReference type="InterPro" id="IPR044666">
    <property type="entry name" value="Cyclophilin_A-like"/>
</dbReference>
<dbReference type="EMBL" id="JAVDWR010000005">
    <property type="protein sequence ID" value="MDR7121030.1"/>
    <property type="molecule type" value="Genomic_DNA"/>
</dbReference>
<evidence type="ECO:0000313" key="7">
    <source>
        <dbReference type="EMBL" id="MDR7121030.1"/>
    </source>
</evidence>
<dbReference type="InterPro" id="IPR002130">
    <property type="entry name" value="Cyclophilin-type_PPIase_dom"/>
</dbReference>
<reference evidence="7 8" key="1">
    <citation type="submission" date="2023-07" db="EMBL/GenBank/DDBJ databases">
        <title>Sorghum-associated microbial communities from plants grown in Nebraska, USA.</title>
        <authorList>
            <person name="Schachtman D."/>
        </authorList>
    </citation>
    <scope>NUCLEOTIDE SEQUENCE [LARGE SCALE GENOMIC DNA]</scope>
    <source>
        <strain evidence="7 8">4138</strain>
    </source>
</reference>
<evidence type="ECO:0000256" key="2">
    <source>
        <dbReference type="ARBA" id="ARBA00023110"/>
    </source>
</evidence>
<dbReference type="PROSITE" id="PS00170">
    <property type="entry name" value="CSA_PPIASE_1"/>
    <property type="match status" value="1"/>
</dbReference>
<accession>A0ABU1VZM9</accession>
<evidence type="ECO:0000256" key="5">
    <source>
        <dbReference type="SAM" id="MobiDB-lite"/>
    </source>
</evidence>
<evidence type="ECO:0000259" key="6">
    <source>
        <dbReference type="PROSITE" id="PS50072"/>
    </source>
</evidence>
<dbReference type="Proteomes" id="UP001257909">
    <property type="component" value="Unassembled WGS sequence"/>
</dbReference>
<comment type="function">
    <text evidence="4">PPIases accelerate the folding of proteins. It catalyzes the cis-trans isomerization of proline imidic peptide bonds in oligopeptides.</text>
</comment>
<dbReference type="InterPro" id="IPR020892">
    <property type="entry name" value="Cyclophilin-type_PPIase_CS"/>
</dbReference>
<comment type="caution">
    <text evidence="7">The sequence shown here is derived from an EMBL/GenBank/DDBJ whole genome shotgun (WGS) entry which is preliminary data.</text>
</comment>
<dbReference type="PANTHER" id="PTHR45625:SF4">
    <property type="entry name" value="PEPTIDYLPROLYL ISOMERASE DOMAIN AND WD REPEAT-CONTAINING PROTEIN 1"/>
    <property type="match status" value="1"/>
</dbReference>
<feature type="compositionally biased region" description="Polar residues" evidence="5">
    <location>
        <begin position="214"/>
        <end position="232"/>
    </location>
</feature>
<dbReference type="SUPFAM" id="SSF50891">
    <property type="entry name" value="Cyclophilin-like"/>
    <property type="match status" value="1"/>
</dbReference>
<keyword evidence="2 4" id="KW-0697">Rotamase</keyword>
<dbReference type="PANTHER" id="PTHR45625">
    <property type="entry name" value="PEPTIDYL-PROLYL CIS-TRANS ISOMERASE-RELATED"/>
    <property type="match status" value="1"/>
</dbReference>
<dbReference type="PRINTS" id="PR00153">
    <property type="entry name" value="CSAPPISMRASE"/>
</dbReference>
<comment type="catalytic activity">
    <reaction evidence="4">
        <text>[protein]-peptidylproline (omega=180) = [protein]-peptidylproline (omega=0)</text>
        <dbReference type="Rhea" id="RHEA:16237"/>
        <dbReference type="Rhea" id="RHEA-COMP:10747"/>
        <dbReference type="Rhea" id="RHEA-COMP:10748"/>
        <dbReference type="ChEBI" id="CHEBI:83833"/>
        <dbReference type="ChEBI" id="CHEBI:83834"/>
        <dbReference type="EC" id="5.2.1.8"/>
    </reaction>
</comment>
<proteinExistence type="inferred from homology"/>
<evidence type="ECO:0000256" key="4">
    <source>
        <dbReference type="RuleBase" id="RU363019"/>
    </source>
</evidence>
<feature type="domain" description="PPIase cyclophilin-type" evidence="6">
    <location>
        <begin position="24"/>
        <end position="191"/>
    </location>
</feature>
<feature type="signal peptide" evidence="4">
    <location>
        <begin position="1"/>
        <end position="25"/>
    </location>
</feature>
<organism evidence="7 8">
    <name type="scientific">Rheinheimera soli</name>
    <dbReference type="NCBI Taxonomy" id="443616"/>
    <lineage>
        <taxon>Bacteria</taxon>
        <taxon>Pseudomonadati</taxon>
        <taxon>Pseudomonadota</taxon>
        <taxon>Gammaproteobacteria</taxon>
        <taxon>Chromatiales</taxon>
        <taxon>Chromatiaceae</taxon>
        <taxon>Rheinheimera</taxon>
    </lineage>
</organism>
<dbReference type="Pfam" id="PF00160">
    <property type="entry name" value="Pro_isomerase"/>
    <property type="match status" value="1"/>
</dbReference>
<feature type="chain" id="PRO_5044960833" description="Peptidyl-prolyl cis-trans isomerase" evidence="4">
    <location>
        <begin position="26"/>
        <end position="259"/>
    </location>
</feature>
<feature type="region of interest" description="Disordered" evidence="5">
    <location>
        <begin position="214"/>
        <end position="235"/>
    </location>
</feature>
<evidence type="ECO:0000256" key="3">
    <source>
        <dbReference type="ARBA" id="ARBA00023235"/>
    </source>
</evidence>
<keyword evidence="4" id="KW-0732">Signal</keyword>
<name>A0ABU1VZM9_9GAMM</name>
<protein>
    <recommendedName>
        <fullName evidence="4">Peptidyl-prolyl cis-trans isomerase</fullName>
        <shortName evidence="4">PPIase</shortName>
        <ecNumber evidence="4">5.2.1.8</ecNumber>
    </recommendedName>
</protein>
<evidence type="ECO:0000313" key="8">
    <source>
        <dbReference type="Proteomes" id="UP001257909"/>
    </source>
</evidence>
<dbReference type="InterPro" id="IPR029000">
    <property type="entry name" value="Cyclophilin-like_dom_sf"/>
</dbReference>